<dbReference type="CDD" id="cd09272">
    <property type="entry name" value="RNase_HI_RT_Ty1"/>
    <property type="match status" value="1"/>
</dbReference>
<dbReference type="OrthoDB" id="4356562at2759"/>
<evidence type="ECO:0000259" key="2">
    <source>
        <dbReference type="Pfam" id="PF07727"/>
    </source>
</evidence>
<dbReference type="Pfam" id="PF07727">
    <property type="entry name" value="RVT_2"/>
    <property type="match status" value="1"/>
</dbReference>
<organism evidence="3 4">
    <name type="scientific">Austropuccinia psidii MF-1</name>
    <dbReference type="NCBI Taxonomy" id="1389203"/>
    <lineage>
        <taxon>Eukaryota</taxon>
        <taxon>Fungi</taxon>
        <taxon>Dikarya</taxon>
        <taxon>Basidiomycota</taxon>
        <taxon>Pucciniomycotina</taxon>
        <taxon>Pucciniomycetes</taxon>
        <taxon>Pucciniales</taxon>
        <taxon>Sphaerophragmiaceae</taxon>
        <taxon>Austropuccinia</taxon>
    </lineage>
</organism>
<dbReference type="InterPro" id="IPR013103">
    <property type="entry name" value="RVT_2"/>
</dbReference>
<feature type="domain" description="Reverse transcriptase Ty1/copia-type" evidence="2">
    <location>
        <begin position="1"/>
        <end position="95"/>
    </location>
</feature>
<reference evidence="3" key="1">
    <citation type="submission" date="2021-03" db="EMBL/GenBank/DDBJ databases">
        <title>Draft genome sequence of rust myrtle Austropuccinia psidii MF-1, a brazilian biotype.</title>
        <authorList>
            <person name="Quecine M.C."/>
            <person name="Pachon D.M.R."/>
            <person name="Bonatelli M.L."/>
            <person name="Correr F.H."/>
            <person name="Franceschini L.M."/>
            <person name="Leite T.F."/>
            <person name="Margarido G.R.A."/>
            <person name="Almeida C.A."/>
            <person name="Ferrarezi J.A."/>
            <person name="Labate C.A."/>
        </authorList>
    </citation>
    <scope>NUCLEOTIDE SEQUENCE</scope>
    <source>
        <strain evidence="3">MF-1</strain>
    </source>
</reference>
<accession>A0A9Q3B805</accession>
<comment type="caution">
    <text evidence="3">The sequence shown here is derived from an EMBL/GenBank/DDBJ whole genome shotgun (WGS) entry which is preliminary data.</text>
</comment>
<evidence type="ECO:0000313" key="4">
    <source>
        <dbReference type="Proteomes" id="UP000765509"/>
    </source>
</evidence>
<keyword evidence="4" id="KW-1185">Reference proteome</keyword>
<dbReference type="PANTHER" id="PTHR11439">
    <property type="entry name" value="GAG-POL-RELATED RETROTRANSPOSON"/>
    <property type="match status" value="1"/>
</dbReference>
<evidence type="ECO:0000313" key="3">
    <source>
        <dbReference type="EMBL" id="MBW0460303.1"/>
    </source>
</evidence>
<sequence>MQQAGTCWWKFLSSILEHLGFIATEVDQSLYIFHNGATIIAIWIHINDSVVTSNSPTAISNFKMELCTEFKIKWSDQMKQIVGLKCVFGKGEVAMTHWWLTDGILEAYPWEITKRNAPLPVLLLGTLTEGIEPLDPNPFCSVIGLLAYLVSGTQPDLVFSVNYLVGHSMGPTEAHWEMLDHVFGYLLKTRDRGIRLCLQELSLNLCSDAGWGGDLERSQTGFLIQLGDAPIVWALKWQPVVAEYVALSDSIQHLMQAINQLTQLTGKFDRSIFCENQAAVQVAINNKSRKCMWTMDMQADALTKRLSGTALLQALPFLSLNW</sequence>
<name>A0A9Q3B805_9BASI</name>
<proteinExistence type="predicted"/>
<dbReference type="PANTHER" id="PTHR11439:SF483">
    <property type="entry name" value="PEPTIDE SYNTHASE GLIP-LIKE, PUTATIVE (AFU_ORTHOLOGUE AFUA_3G12920)-RELATED"/>
    <property type="match status" value="1"/>
</dbReference>
<dbReference type="AlphaFoldDB" id="A0A9Q3B805"/>
<dbReference type="Proteomes" id="UP000765509">
    <property type="component" value="Unassembled WGS sequence"/>
</dbReference>
<evidence type="ECO:0000256" key="1">
    <source>
        <dbReference type="SAM" id="SignalP"/>
    </source>
</evidence>
<keyword evidence="1" id="KW-0732">Signal</keyword>
<protein>
    <recommendedName>
        <fullName evidence="2">Reverse transcriptase Ty1/copia-type domain-containing protein</fullName>
    </recommendedName>
</protein>
<gene>
    <name evidence="3" type="ORF">O181_000018</name>
</gene>
<feature type="signal peptide" evidence="1">
    <location>
        <begin position="1"/>
        <end position="24"/>
    </location>
</feature>
<dbReference type="EMBL" id="AVOT02000002">
    <property type="protein sequence ID" value="MBW0460303.1"/>
    <property type="molecule type" value="Genomic_DNA"/>
</dbReference>
<feature type="chain" id="PRO_5040249746" description="Reverse transcriptase Ty1/copia-type domain-containing protein" evidence="1">
    <location>
        <begin position="25"/>
        <end position="322"/>
    </location>
</feature>